<dbReference type="Proteomes" id="UP000425960">
    <property type="component" value="Chromosome"/>
</dbReference>
<protein>
    <submittedName>
        <fullName evidence="1">Uncharacterized protein</fullName>
    </submittedName>
</protein>
<dbReference type="EMBL" id="AP021876">
    <property type="protein sequence ID" value="BBO80163.1"/>
    <property type="molecule type" value="Genomic_DNA"/>
</dbReference>
<evidence type="ECO:0000313" key="1">
    <source>
        <dbReference type="EMBL" id="BBO80163.1"/>
    </source>
</evidence>
<accession>A0A5K7ZQY1</accession>
<reference evidence="1 2" key="1">
    <citation type="submission" date="2019-11" db="EMBL/GenBank/DDBJ databases">
        <title>Comparative genomics of hydrocarbon-degrading Desulfosarcina strains.</title>
        <authorList>
            <person name="Watanabe M."/>
            <person name="Kojima H."/>
            <person name="Fukui M."/>
        </authorList>
    </citation>
    <scope>NUCLEOTIDE SEQUENCE [LARGE SCALE GENOMIC DNA]</scope>
    <source>
        <strain evidence="1 2">28bB2T</strain>
    </source>
</reference>
<dbReference type="AlphaFoldDB" id="A0A5K7ZQY1"/>
<gene>
    <name evidence="1" type="ORF">DSCO28_07290</name>
</gene>
<sequence length="1069" mass="113217">MKIISAYTEQAIDNPHVDPIRLLTISLDGLTLRLCDRLFGVPGSEFVFDGQIYEPMVVSWGAIEHGRIDPESNYSTEPAEFSATIDNNTPIGGYDRISELFAAIDPAFSAVTVIELYGDDAGTADVVPFFSGEFEDLTGMTADQVSITATGADANLSKRFACNLLKKSDYPGADPDDINKMIPQAWGPVRKVQALAAEAGGKTTIVSEVTASLPWDGDTLGVSDGDYLPRGAFVLQVGREQIAIASRSGDVLTLASSGARGYNSTTISEHDAGADCAEVRSSYVYVFADHPVASIDAVFVANVRQTSGFVGYTGQDGDEYPGYDRKAVLVFSVWPVFVKQVNLTADDTIIITDTTDVADTITIDSTLDTVDTITVDNGTLDTNDTITVDNGTLDTNDTITVDNGTLEAVDTIDVDNGTLDASDTITVSNGTLATDDTITVDNGTLAVDDTIDVDNGTLSIDDTSSISNTLSISDTQDVTDSGHSHASTSTVTINWLFETVNKLSGTLYNGMSMVDGDFETHAGFDAVGTTVEITKAYYESYDGDPEQIRLCIDVDTMGPSTVLTYTFCGKTLTVDKDDEGTTVKGAWSALGTGYDTWEEINAAVGQIVQSVSSDSSYVAEVWAEIQYTPADTDDASADVSLTGSTDLSGDVTEDGGETLSGEVDKTGTATIYGTVNSDGTVTLTGAIVKDGTITLTGEIDKVGTVTFSGIINKNGTVTLTGDIGKNGTVTIDGIINKDGTVTLSGDIIKNGTVTKIGAIVKTGTVTVSGNSAADTVIGGIVNVSFTGKVDEDGSITGTVGVVIERPDHIARDILINGCGRPASVIGASYAASGSAYGSLGYRLGVVLTQRPSVRSLLNRIAFQSKSIDFWESGQHQFSFISGVGQVVKTIDQNRIDLNQIYIKKTDTTGIINALDATWNRDWSGNSDNSESDSDTVSGSDSASIVKYGRLEGEALGLSYIVDQHQAQDVVDWVISENCNPRYIVEFSGGYFLVDIERGDVVAFGADSFSEIDFLNQSLLGLVSTSNRFRVVDRRDRSDASTQLEIITIDQYLDAWGLSDVWGGSDVWGA</sequence>
<organism evidence="1 2">
    <name type="scientific">Desulfosarcina ovata subsp. sediminis</name>
    <dbReference type="NCBI Taxonomy" id="885957"/>
    <lineage>
        <taxon>Bacteria</taxon>
        <taxon>Pseudomonadati</taxon>
        <taxon>Thermodesulfobacteriota</taxon>
        <taxon>Desulfobacteria</taxon>
        <taxon>Desulfobacterales</taxon>
        <taxon>Desulfosarcinaceae</taxon>
        <taxon>Desulfosarcina</taxon>
    </lineage>
</organism>
<dbReference type="RefSeq" id="WP_155321184.1">
    <property type="nucleotide sequence ID" value="NZ_AP021876.1"/>
</dbReference>
<proteinExistence type="predicted"/>
<name>A0A5K7ZQY1_9BACT</name>
<dbReference type="KEGG" id="dov:DSCO28_07290"/>
<evidence type="ECO:0000313" key="2">
    <source>
        <dbReference type="Proteomes" id="UP000425960"/>
    </source>
</evidence>